<name>A0A8G1A4F6_9EURY</name>
<protein>
    <recommendedName>
        <fullName evidence="3">Transposase</fullName>
    </recommendedName>
</protein>
<evidence type="ECO:0008006" key="3">
    <source>
        <dbReference type="Google" id="ProtNLM"/>
    </source>
</evidence>
<organism evidence="1 2">
    <name type="scientific">Methanofollis formosanus</name>
    <dbReference type="NCBI Taxonomy" id="299308"/>
    <lineage>
        <taxon>Archaea</taxon>
        <taxon>Methanobacteriati</taxon>
        <taxon>Methanobacteriota</taxon>
        <taxon>Stenosarchaea group</taxon>
        <taxon>Methanomicrobia</taxon>
        <taxon>Methanomicrobiales</taxon>
        <taxon>Methanomicrobiaceae</taxon>
        <taxon>Methanofollis</taxon>
    </lineage>
</organism>
<dbReference type="AlphaFoldDB" id="A0A8G1A4F6"/>
<evidence type="ECO:0000313" key="2">
    <source>
        <dbReference type="Proteomes" id="UP000826709"/>
    </source>
</evidence>
<sequence>MSTNGYINLLETTLTVIRTAHIPLYSGKFSRKTYTQPQLMSLTIFREIIGEDYRDTVQLVDLMDRIKEILQLDQVPHYTTLHKFSHRVPSIIFTKTLKKTLDIFYSRRDIIPMTAIDS</sequence>
<dbReference type="OrthoDB" id="116451at2157"/>
<evidence type="ECO:0000313" key="1">
    <source>
        <dbReference type="EMBL" id="QYZ79902.1"/>
    </source>
</evidence>
<dbReference type="KEGG" id="mfk:E2N92_10945"/>
<dbReference type="Proteomes" id="UP000826709">
    <property type="component" value="Chromosome"/>
</dbReference>
<proteinExistence type="predicted"/>
<reference evidence="1" key="1">
    <citation type="journal article" date="2005" name="Int. J. Syst. Evol. Microbiol.">
        <title>Methanofollis formosanus sp. nov., isolated from a fish pond.</title>
        <authorList>
            <person name="Wu S.Y."/>
            <person name="Chen S.C."/>
            <person name="Lai M.C."/>
        </authorList>
    </citation>
    <scope>NUCLEOTIDE SEQUENCE</scope>
    <source>
        <strain evidence="1">ML15</strain>
    </source>
</reference>
<reference evidence="1" key="2">
    <citation type="submission" date="2019-03" db="EMBL/GenBank/DDBJ databases">
        <authorList>
            <person name="Chen S.-C."/>
            <person name="Wu S.-Y."/>
            <person name="Lai M.-C."/>
        </authorList>
    </citation>
    <scope>NUCLEOTIDE SEQUENCE</scope>
    <source>
        <strain evidence="1">ML15</strain>
    </source>
</reference>
<dbReference type="EMBL" id="CP037968">
    <property type="protein sequence ID" value="QYZ79902.1"/>
    <property type="molecule type" value="Genomic_DNA"/>
</dbReference>
<gene>
    <name evidence="1" type="ORF">E2N92_10945</name>
</gene>
<accession>A0A8G1A4F6</accession>
<keyword evidence="2" id="KW-1185">Reference proteome</keyword>